<organism evidence="2 3">
    <name type="scientific">Nocardia higoensis</name>
    <dbReference type="NCBI Taxonomy" id="228599"/>
    <lineage>
        <taxon>Bacteria</taxon>
        <taxon>Bacillati</taxon>
        <taxon>Actinomycetota</taxon>
        <taxon>Actinomycetes</taxon>
        <taxon>Mycobacteriales</taxon>
        <taxon>Nocardiaceae</taxon>
        <taxon>Nocardia</taxon>
    </lineage>
</organism>
<dbReference type="RefSeq" id="WP_195001425.1">
    <property type="nucleotide sequence ID" value="NZ_JADLQN010000001.1"/>
</dbReference>
<evidence type="ECO:0000313" key="2">
    <source>
        <dbReference type="EMBL" id="MBF6354712.1"/>
    </source>
</evidence>
<dbReference type="Proteomes" id="UP000707731">
    <property type="component" value="Unassembled WGS sequence"/>
</dbReference>
<accession>A0ABS0D8B3</accession>
<dbReference type="Gene3D" id="3.40.430.10">
    <property type="entry name" value="Dihydrofolate Reductase, subunit A"/>
    <property type="match status" value="1"/>
</dbReference>
<name>A0ABS0D8B3_9NOCA</name>
<sequence>MRDLVVTENITLDGVIDATEGWFTVDDEAADDADILAEIMAHTAACDAVLFGRRTFEDMRGYWPAQADDTTGITDDLNNMAKYVLSRSMDDPAWRNSTVLRDLDAVAALKRQPGRDIVCTGSIDVVHQLGAAELVDEYRLFVYPVVLGRGARLFPDGTRAPSLRLTEAKAFRSGVVLLRYRPERAGRTASADF</sequence>
<protein>
    <submittedName>
        <fullName evidence="2">Dihydrofolate reductase</fullName>
    </submittedName>
</protein>
<dbReference type="EMBL" id="JADLQN010000001">
    <property type="protein sequence ID" value="MBF6354712.1"/>
    <property type="molecule type" value="Genomic_DNA"/>
</dbReference>
<evidence type="ECO:0000259" key="1">
    <source>
        <dbReference type="Pfam" id="PF01872"/>
    </source>
</evidence>
<dbReference type="Pfam" id="PF01872">
    <property type="entry name" value="RibD_C"/>
    <property type="match status" value="1"/>
</dbReference>
<dbReference type="SUPFAM" id="SSF53597">
    <property type="entry name" value="Dihydrofolate reductase-like"/>
    <property type="match status" value="1"/>
</dbReference>
<dbReference type="InterPro" id="IPR024072">
    <property type="entry name" value="DHFR-like_dom_sf"/>
</dbReference>
<comment type="caution">
    <text evidence="2">The sequence shown here is derived from an EMBL/GenBank/DDBJ whole genome shotgun (WGS) entry which is preliminary data.</text>
</comment>
<dbReference type="InterPro" id="IPR050765">
    <property type="entry name" value="Riboflavin_Biosynth_HTPR"/>
</dbReference>
<dbReference type="PANTHER" id="PTHR38011:SF11">
    <property type="entry name" value="2,5-DIAMINO-6-RIBOSYLAMINO-4(3H)-PYRIMIDINONE 5'-PHOSPHATE REDUCTASE"/>
    <property type="match status" value="1"/>
</dbReference>
<gene>
    <name evidence="2" type="ORF">IU449_09175</name>
</gene>
<reference evidence="2 3" key="1">
    <citation type="submission" date="2020-10" db="EMBL/GenBank/DDBJ databases">
        <title>Identification of Nocardia species via Next-generation sequencing and recognition of intraspecies genetic diversity.</title>
        <authorList>
            <person name="Li P."/>
            <person name="Li P."/>
            <person name="Lu B."/>
        </authorList>
    </citation>
    <scope>NUCLEOTIDE SEQUENCE [LARGE SCALE GENOMIC DNA]</scope>
    <source>
        <strain evidence="2 3">BJ06-0143</strain>
    </source>
</reference>
<dbReference type="InterPro" id="IPR002734">
    <property type="entry name" value="RibDG_C"/>
</dbReference>
<feature type="domain" description="Bacterial bifunctional deaminase-reductase C-terminal" evidence="1">
    <location>
        <begin position="4"/>
        <end position="177"/>
    </location>
</feature>
<keyword evidence="3" id="KW-1185">Reference proteome</keyword>
<evidence type="ECO:0000313" key="3">
    <source>
        <dbReference type="Proteomes" id="UP000707731"/>
    </source>
</evidence>
<dbReference type="PANTHER" id="PTHR38011">
    <property type="entry name" value="DIHYDROFOLATE REDUCTASE FAMILY PROTEIN (AFU_ORTHOLOGUE AFUA_8G06820)"/>
    <property type="match status" value="1"/>
</dbReference>
<proteinExistence type="predicted"/>